<dbReference type="RefSeq" id="WP_011526113.1">
    <property type="nucleotide sequence ID" value="NC_008011.1"/>
</dbReference>
<gene>
    <name evidence="1" type="ordered locus">LI0030</name>
</gene>
<name>Q1MSD9_LAWIP</name>
<proteinExistence type="predicted"/>
<evidence type="ECO:0000313" key="1">
    <source>
        <dbReference type="EMBL" id="CAJ54086.1"/>
    </source>
</evidence>
<evidence type="ECO:0000313" key="2">
    <source>
        <dbReference type="Proteomes" id="UP000002430"/>
    </source>
</evidence>
<dbReference type="AlphaFoldDB" id="Q1MSD9"/>
<accession>Q1MSD9</accession>
<organism evidence="1 2">
    <name type="scientific">Lawsonia intracellularis (strain PHE/MN1-00)</name>
    <dbReference type="NCBI Taxonomy" id="363253"/>
    <lineage>
        <taxon>Bacteria</taxon>
        <taxon>Pseudomonadati</taxon>
        <taxon>Thermodesulfobacteriota</taxon>
        <taxon>Desulfovibrionia</taxon>
        <taxon>Desulfovibrionales</taxon>
        <taxon>Desulfovibrionaceae</taxon>
        <taxon>Lawsonia</taxon>
    </lineage>
</organism>
<reference evidence="1 2" key="1">
    <citation type="submission" date="2005-11" db="EMBL/GenBank/DDBJ databases">
        <title>The complete genome sequence of Lawsonia intracellularis: the causative agent of proliferative enteropathy.</title>
        <authorList>
            <person name="Kaur K."/>
            <person name="Zhang Q."/>
            <person name="Beckler D."/>
            <person name="Munir S."/>
            <person name="Li L."/>
            <person name="Kinsley K."/>
            <person name="Herron L."/>
            <person name="Peterson A."/>
            <person name="May B."/>
            <person name="Singh S."/>
            <person name="Gebhart C."/>
            <person name="Kapur V."/>
        </authorList>
    </citation>
    <scope>NUCLEOTIDE SEQUENCE [LARGE SCALE GENOMIC DNA]</scope>
    <source>
        <strain evidence="1 2">PHE/MN1-00</strain>
    </source>
</reference>
<protein>
    <submittedName>
        <fullName evidence="1">NA</fullName>
    </submittedName>
</protein>
<dbReference type="HOGENOM" id="CLU_625279_0_0_7"/>
<dbReference type="EMBL" id="AM180252">
    <property type="protein sequence ID" value="CAJ54086.1"/>
    <property type="molecule type" value="Genomic_DNA"/>
</dbReference>
<dbReference type="STRING" id="363253.LI0030"/>
<dbReference type="Proteomes" id="UP000002430">
    <property type="component" value="Chromosome"/>
</dbReference>
<sequence>MLINNSKELFGYMDEGYSLVLDKEGELHTQTWAGYSYDLARAAIVASRFVQTSQDDLLLAMATLVEKDAISKHGPCNLREPLPFCGRSFEDLKTSARKIVGKAMIRHCVTNELHDQPRPVQDGVKIYLQSLWKNKHPEGDSCYPTIKTFVEEQIKTLKESPGHALGHLACNYHLTSDELGPHMKYIGENIQTAIKETCCEEHKNDFDNEGIYTVFNKDCVRETPFLGGWRFGHNEYDNETLVSLYQDKIKEEFPDISMRRVVCVMMSQTISPVITEVIRGMGTPYPLCPFIPSNSLEMPENFLMNVSNEPPSPDNPRRIVMQTPSNVLFKYSYDIQVTSTVTGESQKLGNLQLSVQLPKDQFPLPLGAKPKLQVTDINLQRKKGIEVRIS</sequence>
<dbReference type="KEGG" id="lip:LI0030"/>
<keyword evidence="2" id="KW-1185">Reference proteome</keyword>